<feature type="transmembrane region" description="Helical" evidence="1">
    <location>
        <begin position="37"/>
        <end position="54"/>
    </location>
</feature>
<feature type="transmembrane region" description="Helical" evidence="1">
    <location>
        <begin position="237"/>
        <end position="255"/>
    </location>
</feature>
<evidence type="ECO:0000256" key="1">
    <source>
        <dbReference type="SAM" id="Phobius"/>
    </source>
</evidence>
<dbReference type="Pfam" id="PF06691">
    <property type="entry name" value="DUF1189"/>
    <property type="match status" value="1"/>
</dbReference>
<keyword evidence="1" id="KW-0472">Membrane</keyword>
<proteinExistence type="predicted"/>
<protein>
    <submittedName>
        <fullName evidence="2">DUF1189 domain-containing protein</fullName>
    </submittedName>
</protein>
<sequence length="269" mass="30256">MEDNTEKIKLSFWKKITGSIQGIAHYENVLKETTGKAVLYLLLISLFLGAIGSIRGSIEVNNGISEFIKIYNDNCPNFELINGELSVEGVMPMVLSEDEDNYIIIDTTNSTNPDVLDSHSKGILILKDKMIQKENQLQTQVTEFKSLQGLTINKDIAYSYFHYAKIIIPFIFIANILGYFLGGLLSALLLALFALIINGIFKTKLKYGQLYSLSIYALTTPLIINTILKILSIEHFSFYWLVYHTIAYVYIGFALNKLKSSKNNISLGV</sequence>
<evidence type="ECO:0000313" key="2">
    <source>
        <dbReference type="EMBL" id="MBE6059298.1"/>
    </source>
</evidence>
<reference evidence="2" key="1">
    <citation type="submission" date="2019-04" db="EMBL/GenBank/DDBJ databases">
        <title>Evolution of Biomass-Degrading Anaerobic Consortia Revealed by Metagenomics.</title>
        <authorList>
            <person name="Peng X."/>
        </authorList>
    </citation>
    <scope>NUCLEOTIDE SEQUENCE</scope>
    <source>
        <strain evidence="2">SIG254</strain>
    </source>
</reference>
<feature type="transmembrane region" description="Helical" evidence="1">
    <location>
        <begin position="213"/>
        <end position="231"/>
    </location>
</feature>
<dbReference type="AlphaFoldDB" id="A0A927W8U1"/>
<keyword evidence="1" id="KW-0812">Transmembrane</keyword>
<dbReference type="InterPro" id="IPR009574">
    <property type="entry name" value="DUF1189"/>
</dbReference>
<accession>A0A927W8U1</accession>
<gene>
    <name evidence="2" type="ORF">E7215_03870</name>
</gene>
<evidence type="ECO:0000313" key="3">
    <source>
        <dbReference type="Proteomes" id="UP000768462"/>
    </source>
</evidence>
<name>A0A927W8U1_9CLOT</name>
<dbReference type="Proteomes" id="UP000768462">
    <property type="component" value="Unassembled WGS sequence"/>
</dbReference>
<dbReference type="EMBL" id="SVCM01000044">
    <property type="protein sequence ID" value="MBE6059298.1"/>
    <property type="molecule type" value="Genomic_DNA"/>
</dbReference>
<organism evidence="2 3">
    <name type="scientific">Clostridium sulfidigenes</name>
    <dbReference type="NCBI Taxonomy" id="318464"/>
    <lineage>
        <taxon>Bacteria</taxon>
        <taxon>Bacillati</taxon>
        <taxon>Bacillota</taxon>
        <taxon>Clostridia</taxon>
        <taxon>Eubacteriales</taxon>
        <taxon>Clostridiaceae</taxon>
        <taxon>Clostridium</taxon>
    </lineage>
</organism>
<feature type="transmembrane region" description="Helical" evidence="1">
    <location>
        <begin position="160"/>
        <end position="178"/>
    </location>
</feature>
<keyword evidence="1" id="KW-1133">Transmembrane helix</keyword>
<comment type="caution">
    <text evidence="2">The sequence shown here is derived from an EMBL/GenBank/DDBJ whole genome shotgun (WGS) entry which is preliminary data.</text>
</comment>